<feature type="domain" description="Saccharopine dehydrogenase-like C-terminal" evidence="1">
    <location>
        <begin position="2"/>
        <end position="80"/>
    </location>
</feature>
<dbReference type="Gene3D" id="3.30.360.10">
    <property type="entry name" value="Dihydrodipicolinate Reductase, domain 2"/>
    <property type="match status" value="1"/>
</dbReference>
<accession>A0A133VE10</accession>
<evidence type="ECO:0000313" key="3">
    <source>
        <dbReference type="Proteomes" id="UP000070311"/>
    </source>
</evidence>
<dbReference type="Proteomes" id="UP000070311">
    <property type="component" value="Unassembled WGS sequence"/>
</dbReference>
<dbReference type="EMBL" id="LHYD01000050">
    <property type="protein sequence ID" value="KXB04637.1"/>
    <property type="molecule type" value="Genomic_DNA"/>
</dbReference>
<reference evidence="2 3" key="1">
    <citation type="journal article" date="2016" name="Sci. Rep.">
        <title>Metabolic traits of an uncultured archaeal lineage -MSBL1- from brine pools of the Red Sea.</title>
        <authorList>
            <person name="Mwirichia R."/>
            <person name="Alam I."/>
            <person name="Rashid M."/>
            <person name="Vinu M."/>
            <person name="Ba-Alawi W."/>
            <person name="Anthony Kamau A."/>
            <person name="Kamanda Ngugi D."/>
            <person name="Goker M."/>
            <person name="Klenk H.P."/>
            <person name="Bajic V."/>
            <person name="Stingl U."/>
        </authorList>
    </citation>
    <scope>NUCLEOTIDE SEQUENCE [LARGE SCALE GENOMIC DNA]</scope>
    <source>
        <strain evidence="2">SCGC-AAA382A13</strain>
    </source>
</reference>
<comment type="caution">
    <text evidence="2">The sequence shown here is derived from an EMBL/GenBank/DDBJ whole genome shotgun (WGS) entry which is preliminary data.</text>
</comment>
<dbReference type="AlphaFoldDB" id="A0A133VE10"/>
<sequence>MEVKGEEKGKKKKHKLVCQVPDIREVYKNLPIATDTSYGVGMSAAILTEKIGTGKIDKKGVITPEQLKKKVRNNFIEKLTNPEPSIKINEKIEKSR</sequence>
<evidence type="ECO:0000259" key="1">
    <source>
        <dbReference type="Pfam" id="PF16653"/>
    </source>
</evidence>
<dbReference type="Gene3D" id="3.40.50.720">
    <property type="entry name" value="NAD(P)-binding Rossmann-like Domain"/>
    <property type="match status" value="1"/>
</dbReference>
<name>A0A133VE10_9EURY</name>
<proteinExistence type="predicted"/>
<protein>
    <recommendedName>
        <fullName evidence="1">Saccharopine dehydrogenase-like C-terminal domain-containing protein</fullName>
    </recommendedName>
</protein>
<dbReference type="InterPro" id="IPR032095">
    <property type="entry name" value="Sacchrp_dh-like_C"/>
</dbReference>
<gene>
    <name evidence="2" type="ORF">AKJ50_02205</name>
</gene>
<dbReference type="Pfam" id="PF16653">
    <property type="entry name" value="Sacchrp_dh_C"/>
    <property type="match status" value="1"/>
</dbReference>
<evidence type="ECO:0000313" key="2">
    <source>
        <dbReference type="EMBL" id="KXB04637.1"/>
    </source>
</evidence>
<organism evidence="2 3">
    <name type="scientific">candidate division MSBL1 archaeon SCGC-AAA382A13</name>
    <dbReference type="NCBI Taxonomy" id="1698279"/>
    <lineage>
        <taxon>Archaea</taxon>
        <taxon>Methanobacteriati</taxon>
        <taxon>Methanobacteriota</taxon>
        <taxon>candidate division MSBL1</taxon>
    </lineage>
</organism>
<keyword evidence="3" id="KW-1185">Reference proteome</keyword>